<dbReference type="AlphaFoldDB" id="A0A6N3DGY3"/>
<accession>A0A6N3DGY3</accession>
<keyword evidence="1" id="KW-1133">Transmembrane helix</keyword>
<feature type="transmembrane region" description="Helical" evidence="1">
    <location>
        <begin position="6"/>
        <end position="39"/>
    </location>
</feature>
<reference evidence="2" key="1">
    <citation type="submission" date="2019-11" db="EMBL/GenBank/DDBJ databases">
        <authorList>
            <person name="Feng L."/>
        </authorList>
    </citation>
    <scope>NUCLEOTIDE SEQUENCE</scope>
    <source>
        <strain evidence="2">ECasseliflavusLFYP2</strain>
    </source>
</reference>
<evidence type="ECO:0000313" key="2">
    <source>
        <dbReference type="EMBL" id="VYU27722.1"/>
    </source>
</evidence>
<proteinExistence type="predicted"/>
<name>A0A6N3DGY3_ENTCA</name>
<evidence type="ECO:0000256" key="1">
    <source>
        <dbReference type="SAM" id="Phobius"/>
    </source>
</evidence>
<gene>
    <name evidence="2" type="ORF">ECLFYP2_02914</name>
</gene>
<keyword evidence="1" id="KW-0472">Membrane</keyword>
<dbReference type="RefSeq" id="WP_421758169.1">
    <property type="nucleotide sequence ID" value="NZ_CACRTX010000009.1"/>
</dbReference>
<dbReference type="EMBL" id="CACRTX010000009">
    <property type="protein sequence ID" value="VYU27722.1"/>
    <property type="molecule type" value="Genomic_DNA"/>
</dbReference>
<keyword evidence="1" id="KW-0812">Transmembrane</keyword>
<organism evidence="2">
    <name type="scientific">Enterococcus casseliflavus</name>
    <name type="common">Enterococcus flavescens</name>
    <dbReference type="NCBI Taxonomy" id="37734"/>
    <lineage>
        <taxon>Bacteria</taxon>
        <taxon>Bacillati</taxon>
        <taxon>Bacillota</taxon>
        <taxon>Bacilli</taxon>
        <taxon>Lactobacillales</taxon>
        <taxon>Enterococcaceae</taxon>
        <taxon>Enterococcus</taxon>
    </lineage>
</organism>
<protein>
    <submittedName>
        <fullName evidence="2">Uncharacterized protein</fullName>
    </submittedName>
</protein>
<sequence length="85" mass="10323">MSQLIAWIVVLLILVFIYKIGSFLWRTLGILLLLFFIWVYREEIMTQLNQWTQNFRWGDLSTIANQVWQWIKDGFQSLQNWVTNL</sequence>